<keyword evidence="2" id="KW-0238">DNA-binding</keyword>
<keyword evidence="3" id="KW-0804">Transcription</keyword>
<sequence>MSPSPREQANAAVREFLSKRDWSAQTPARKRILVAFLRLAATNGYNSVSMRTLGRELGLKAPSLYSTFPQGREQIVAESLLWFTHGFARDLLKAVQETPCAGDYWAALVRFHVTQQLSQPEADLWNLLVASDRVAGFLGQGLREELAFWQSLHQEMYAAAAEEMGLAVTRQTIQAIFTLLDGAARWSAWDGSQAQLESVVDHGVALSRSLLEVGAGTRADA</sequence>
<gene>
    <name evidence="5" type="ORF">KSW38_15780</name>
</gene>
<comment type="caution">
    <text evidence="5">The sequence shown here is derived from an EMBL/GenBank/DDBJ whole genome shotgun (WGS) entry which is preliminary data.</text>
</comment>
<reference evidence="5 6" key="1">
    <citation type="submission" date="2021-06" db="EMBL/GenBank/DDBJ databases">
        <authorList>
            <person name="Jeong J.W."/>
        </authorList>
    </citation>
    <scope>NUCLEOTIDE SEQUENCE [LARGE SCALE GENOMIC DNA]</scope>
    <source>
        <strain evidence="5 6">MMS21-TAE1-1</strain>
    </source>
</reference>
<accession>A0ABS6I7Q1</accession>
<protein>
    <submittedName>
        <fullName evidence="5">TetR/AcrR family transcriptional regulator</fullName>
    </submittedName>
</protein>
<dbReference type="InterPro" id="IPR001647">
    <property type="entry name" value="HTH_TetR"/>
</dbReference>
<name>A0ABS6I7Q1_9MICC</name>
<evidence type="ECO:0000256" key="2">
    <source>
        <dbReference type="ARBA" id="ARBA00023125"/>
    </source>
</evidence>
<evidence type="ECO:0000259" key="4">
    <source>
        <dbReference type="Pfam" id="PF00440"/>
    </source>
</evidence>
<dbReference type="PANTHER" id="PTHR47506:SF7">
    <property type="entry name" value="TRANSCRIPTIONAL REGULATORY PROTEIN"/>
    <property type="match status" value="1"/>
</dbReference>
<dbReference type="Proteomes" id="UP000824166">
    <property type="component" value="Unassembled WGS sequence"/>
</dbReference>
<dbReference type="EMBL" id="JAHOPC010000010">
    <property type="protein sequence ID" value="MBU8867748.1"/>
    <property type="molecule type" value="Genomic_DNA"/>
</dbReference>
<proteinExistence type="predicted"/>
<feature type="domain" description="HTH tetR-type" evidence="4">
    <location>
        <begin position="32"/>
        <end position="77"/>
    </location>
</feature>
<dbReference type="Pfam" id="PF00440">
    <property type="entry name" value="TetR_N"/>
    <property type="match status" value="1"/>
</dbReference>
<keyword evidence="6" id="KW-1185">Reference proteome</keyword>
<dbReference type="RefSeq" id="WP_216925871.1">
    <property type="nucleotide sequence ID" value="NZ_JAHOPC010000010.1"/>
</dbReference>
<keyword evidence="1" id="KW-0805">Transcription regulation</keyword>
<organism evidence="5 6">
    <name type="scientific">Paenarthrobacter aromaticivorans</name>
    <dbReference type="NCBI Taxonomy" id="2849150"/>
    <lineage>
        <taxon>Bacteria</taxon>
        <taxon>Bacillati</taxon>
        <taxon>Actinomycetota</taxon>
        <taxon>Actinomycetes</taxon>
        <taxon>Micrococcales</taxon>
        <taxon>Micrococcaceae</taxon>
        <taxon>Paenarthrobacter</taxon>
    </lineage>
</organism>
<evidence type="ECO:0000256" key="1">
    <source>
        <dbReference type="ARBA" id="ARBA00023015"/>
    </source>
</evidence>
<dbReference type="PANTHER" id="PTHR47506">
    <property type="entry name" value="TRANSCRIPTIONAL REGULATORY PROTEIN"/>
    <property type="match status" value="1"/>
</dbReference>
<evidence type="ECO:0000313" key="6">
    <source>
        <dbReference type="Proteomes" id="UP000824166"/>
    </source>
</evidence>
<evidence type="ECO:0000313" key="5">
    <source>
        <dbReference type="EMBL" id="MBU8867748.1"/>
    </source>
</evidence>
<evidence type="ECO:0000256" key="3">
    <source>
        <dbReference type="ARBA" id="ARBA00023163"/>
    </source>
</evidence>